<dbReference type="RefSeq" id="WP_203147474.1">
    <property type="nucleotide sequence ID" value="NZ_JAEVHL010000017.1"/>
</dbReference>
<feature type="compositionally biased region" description="Low complexity" evidence="1">
    <location>
        <begin position="161"/>
        <end position="194"/>
    </location>
</feature>
<evidence type="ECO:0000256" key="2">
    <source>
        <dbReference type="SAM" id="Phobius"/>
    </source>
</evidence>
<evidence type="ECO:0000313" key="4">
    <source>
        <dbReference type="EMBL" id="MBM0275068.1"/>
    </source>
</evidence>
<dbReference type="Pfam" id="PF03752">
    <property type="entry name" value="ALF"/>
    <property type="match status" value="1"/>
</dbReference>
<organism evidence="4 5">
    <name type="scientific">Micromonospora tarensis</name>
    <dbReference type="NCBI Taxonomy" id="2806100"/>
    <lineage>
        <taxon>Bacteria</taxon>
        <taxon>Bacillati</taxon>
        <taxon>Actinomycetota</taxon>
        <taxon>Actinomycetes</taxon>
        <taxon>Micromonosporales</taxon>
        <taxon>Micromonosporaceae</taxon>
        <taxon>Micromonospora</taxon>
    </lineage>
</organism>
<feature type="chain" id="PRO_5045716559" evidence="3">
    <location>
        <begin position="27"/>
        <end position="240"/>
    </location>
</feature>
<evidence type="ECO:0000256" key="3">
    <source>
        <dbReference type="SAM" id="SignalP"/>
    </source>
</evidence>
<protein>
    <submittedName>
        <fullName evidence="4">LPXTG cell wall anchor domain-containing protein</fullName>
    </submittedName>
</protein>
<feature type="transmembrane region" description="Helical" evidence="2">
    <location>
        <begin position="211"/>
        <end position="231"/>
    </location>
</feature>
<sequence length="240" mass="24506">MRWKFPAGALIALALFIPAAPAAAQAASPGLNAACQTVERKVYTDIRELVTIDLDTATTVQVRVLAAQILATANKESLPVLPDAIQDKLDGTSDELRAFLKSDVQNAWSVALRISVVQTLTDAGPNVKEAAQKVLDAPSIDTYLAYLNNGLYEARALDCASQPTPTPSATATPSATPSGTPTVAPTATPSVSSGAAGGNGGGLPVTGANTLTVAGLGAALLLLGGAGYVIGRRRRSRFVA</sequence>
<keyword evidence="2" id="KW-0812">Transmembrane</keyword>
<feature type="region of interest" description="Disordered" evidence="1">
    <location>
        <begin position="161"/>
        <end position="198"/>
    </location>
</feature>
<keyword evidence="2" id="KW-0472">Membrane</keyword>
<reference evidence="4 5" key="1">
    <citation type="submission" date="2021-01" db="EMBL/GenBank/DDBJ databases">
        <title>Draft genome sequence of Micromonospora sp. strain STR1s_6.</title>
        <authorList>
            <person name="Karlyshev A."/>
            <person name="Jawad R."/>
        </authorList>
    </citation>
    <scope>NUCLEOTIDE SEQUENCE [LARGE SCALE GENOMIC DNA]</scope>
    <source>
        <strain evidence="4 5">STR1S-6</strain>
    </source>
</reference>
<comment type="caution">
    <text evidence="4">The sequence shown here is derived from an EMBL/GenBank/DDBJ whole genome shotgun (WGS) entry which is preliminary data.</text>
</comment>
<accession>A0ABS1YCH7</accession>
<keyword evidence="2" id="KW-1133">Transmembrane helix</keyword>
<proteinExistence type="predicted"/>
<dbReference type="InterPro" id="IPR005506">
    <property type="entry name" value="DUF312_ALF"/>
</dbReference>
<keyword evidence="3" id="KW-0732">Signal</keyword>
<evidence type="ECO:0000256" key="1">
    <source>
        <dbReference type="SAM" id="MobiDB-lite"/>
    </source>
</evidence>
<dbReference type="Proteomes" id="UP000622245">
    <property type="component" value="Unassembled WGS sequence"/>
</dbReference>
<keyword evidence="5" id="KW-1185">Reference proteome</keyword>
<gene>
    <name evidence="4" type="ORF">JM949_06165</name>
</gene>
<evidence type="ECO:0000313" key="5">
    <source>
        <dbReference type="Proteomes" id="UP000622245"/>
    </source>
</evidence>
<name>A0ABS1YCH7_9ACTN</name>
<feature type="signal peptide" evidence="3">
    <location>
        <begin position="1"/>
        <end position="26"/>
    </location>
</feature>
<dbReference type="EMBL" id="JAEVHL010000017">
    <property type="protein sequence ID" value="MBM0275068.1"/>
    <property type="molecule type" value="Genomic_DNA"/>
</dbReference>
<dbReference type="NCBIfam" id="TIGR01167">
    <property type="entry name" value="LPXTG_anchor"/>
    <property type="match status" value="1"/>
</dbReference>